<dbReference type="EMBL" id="JAYMGO010000001">
    <property type="protein sequence ID" value="KAL1281507.1"/>
    <property type="molecule type" value="Genomic_DNA"/>
</dbReference>
<comment type="caution">
    <text evidence="3">The sequence shown here is derived from an EMBL/GenBank/DDBJ whole genome shotgun (WGS) entry which is preliminary data.</text>
</comment>
<gene>
    <name evidence="3" type="ORF">QQF64_000310</name>
</gene>
<evidence type="ECO:0000313" key="3">
    <source>
        <dbReference type="EMBL" id="KAL1281507.1"/>
    </source>
</evidence>
<dbReference type="InterPro" id="IPR050951">
    <property type="entry name" value="Retrovirus_Pol_polyprotein"/>
</dbReference>
<dbReference type="Proteomes" id="UP001558613">
    <property type="component" value="Unassembled WGS sequence"/>
</dbReference>
<dbReference type="InterPro" id="IPR036397">
    <property type="entry name" value="RNaseH_sf"/>
</dbReference>
<organism evidence="3 4">
    <name type="scientific">Cirrhinus molitorella</name>
    <name type="common">mud carp</name>
    <dbReference type="NCBI Taxonomy" id="172907"/>
    <lineage>
        <taxon>Eukaryota</taxon>
        <taxon>Metazoa</taxon>
        <taxon>Chordata</taxon>
        <taxon>Craniata</taxon>
        <taxon>Vertebrata</taxon>
        <taxon>Euteleostomi</taxon>
        <taxon>Actinopterygii</taxon>
        <taxon>Neopterygii</taxon>
        <taxon>Teleostei</taxon>
        <taxon>Ostariophysi</taxon>
        <taxon>Cypriniformes</taxon>
        <taxon>Cyprinidae</taxon>
        <taxon>Labeoninae</taxon>
        <taxon>Labeonini</taxon>
        <taxon>Cirrhinus</taxon>
    </lineage>
</organism>
<feature type="region of interest" description="Disordered" evidence="1">
    <location>
        <begin position="308"/>
        <end position="327"/>
    </location>
</feature>
<keyword evidence="4" id="KW-1185">Reference proteome</keyword>
<dbReference type="PROSITE" id="PS50994">
    <property type="entry name" value="INTEGRASE"/>
    <property type="match status" value="1"/>
</dbReference>
<sequence>MGRVLAPTANGGAQAPIFFSPCYSGRFLFAEWEYKPRLPAHAQAAELPWVAHHWLLAGNLKADQVAERVVIDWLLRDLPWAHRQAVGIRNPSTALEYGFDGIELAELTFQWEAGVSERRRFPRGWFSERPVRGNPATNKLAGVPSHHDEPIATGGAAPNPKTGLRGCAVAPFGPCSIPECGQPVPVSYYQPRQGIKSFHAHYLCTERHDKNPFDEERSVLRLEPGRWTLAFCKIFRFPVLLGRDWPRFDAAPLPAKREPQEAGDEQENSSAPRASGFRQRERWERTFSLSPTLSALRREEQPALCRTAKGGGEVTTGGSMKQDGGYPGISSLSPTGRTFGGRQHRPADSRPVPLAWRGRRGKTVLSILSPIIGGAFKRIGMDHVGPLPKSARGHKHILVIVDYATRYPEAIPLRKATSKAIAQELFLLASQVSIPAEILTDQGTPFMSRLMADLFRLVRVPRPQLASPFELLFGPQPHGLLDVAREVWEQQPAAHRTMIEQVREMRKKINQVMPLVREHMVKAQQAQQRHLEPLPV</sequence>
<feature type="region of interest" description="Disordered" evidence="1">
    <location>
        <begin position="255"/>
        <end position="279"/>
    </location>
</feature>
<dbReference type="Gene3D" id="3.30.420.10">
    <property type="entry name" value="Ribonuclease H-like superfamily/Ribonuclease H"/>
    <property type="match status" value="1"/>
</dbReference>
<protein>
    <recommendedName>
        <fullName evidence="2">Integrase catalytic domain-containing protein</fullName>
    </recommendedName>
</protein>
<dbReference type="SUPFAM" id="SSF47353">
    <property type="entry name" value="Retrovirus capsid dimerization domain-like"/>
    <property type="match status" value="1"/>
</dbReference>
<feature type="domain" description="Integrase catalytic" evidence="2">
    <location>
        <begin position="366"/>
        <end position="536"/>
    </location>
</feature>
<dbReference type="PANTHER" id="PTHR37984">
    <property type="entry name" value="PROTEIN CBG26694"/>
    <property type="match status" value="1"/>
</dbReference>
<dbReference type="InterPro" id="IPR012337">
    <property type="entry name" value="RNaseH-like_sf"/>
</dbReference>
<dbReference type="SUPFAM" id="SSF53098">
    <property type="entry name" value="Ribonuclease H-like"/>
    <property type="match status" value="1"/>
</dbReference>
<evidence type="ECO:0000256" key="1">
    <source>
        <dbReference type="SAM" id="MobiDB-lite"/>
    </source>
</evidence>
<name>A0ABR3NWT7_9TELE</name>
<accession>A0ABR3NWT7</accession>
<dbReference type="InterPro" id="IPR001584">
    <property type="entry name" value="Integrase_cat-core"/>
</dbReference>
<dbReference type="PANTHER" id="PTHR37984:SF15">
    <property type="entry name" value="INTEGRASE CATALYTIC DOMAIN-CONTAINING PROTEIN"/>
    <property type="match status" value="1"/>
</dbReference>
<proteinExistence type="predicted"/>
<evidence type="ECO:0000259" key="2">
    <source>
        <dbReference type="PROSITE" id="PS50994"/>
    </source>
</evidence>
<evidence type="ECO:0000313" key="4">
    <source>
        <dbReference type="Proteomes" id="UP001558613"/>
    </source>
</evidence>
<reference evidence="3 4" key="1">
    <citation type="submission" date="2023-09" db="EMBL/GenBank/DDBJ databases">
        <authorList>
            <person name="Wang M."/>
        </authorList>
    </citation>
    <scope>NUCLEOTIDE SEQUENCE [LARGE SCALE GENOMIC DNA]</scope>
    <source>
        <strain evidence="3">GT-2023</strain>
        <tissue evidence="3">Liver</tissue>
    </source>
</reference>